<dbReference type="RefSeq" id="WP_307530032.1">
    <property type="nucleotide sequence ID" value="NZ_JAUSZI010000002.1"/>
</dbReference>
<protein>
    <submittedName>
        <fullName evidence="3">Transposase</fullName>
    </submittedName>
</protein>
<keyword evidence="4" id="KW-1185">Reference proteome</keyword>
<evidence type="ECO:0000313" key="3">
    <source>
        <dbReference type="EMBL" id="MDQ1032952.1"/>
    </source>
</evidence>
<feature type="region of interest" description="Disordered" evidence="1">
    <location>
        <begin position="1"/>
        <end position="35"/>
    </location>
</feature>
<feature type="region of interest" description="Disordered" evidence="1">
    <location>
        <begin position="163"/>
        <end position="183"/>
    </location>
</feature>
<dbReference type="Proteomes" id="UP001230328">
    <property type="component" value="Unassembled WGS sequence"/>
</dbReference>
<dbReference type="SUPFAM" id="SSF46689">
    <property type="entry name" value="Homeodomain-like"/>
    <property type="match status" value="1"/>
</dbReference>
<organism evidence="3 4">
    <name type="scientific">Streptomyces umbrinus</name>
    <dbReference type="NCBI Taxonomy" id="67370"/>
    <lineage>
        <taxon>Bacteria</taxon>
        <taxon>Bacillati</taxon>
        <taxon>Actinomycetota</taxon>
        <taxon>Actinomycetes</taxon>
        <taxon>Kitasatosporales</taxon>
        <taxon>Streptomycetaceae</taxon>
        <taxon>Streptomyces</taxon>
        <taxon>Streptomyces phaeochromogenes group</taxon>
    </lineage>
</organism>
<evidence type="ECO:0000259" key="2">
    <source>
        <dbReference type="Pfam" id="PF13592"/>
    </source>
</evidence>
<evidence type="ECO:0000256" key="1">
    <source>
        <dbReference type="SAM" id="MobiDB-lite"/>
    </source>
</evidence>
<feature type="compositionally biased region" description="Basic and acidic residues" evidence="1">
    <location>
        <begin position="18"/>
        <end position="35"/>
    </location>
</feature>
<accession>A0ABU0TBC8</accession>
<sequence length="183" mass="20722">MTKRAPLTNARPNSPETARGRDRDHGNDGERFVRGEKTSVIAKDLRVSERSVERWRRAWREGGATALASSGPAKSPKISEAQFAVLEEELGRGPAARGWEDQRWTLERVKTAIARKFHVTCSISGVWRLLHRHGWSWQSPARRALERDELAVGLWKKDVWPQVEAPRRRSGPASSSRTRPGSR</sequence>
<name>A0ABU0TBC8_9ACTN</name>
<evidence type="ECO:0000313" key="4">
    <source>
        <dbReference type="Proteomes" id="UP001230328"/>
    </source>
</evidence>
<dbReference type="InterPro" id="IPR009057">
    <property type="entry name" value="Homeodomain-like_sf"/>
</dbReference>
<proteinExistence type="predicted"/>
<feature type="domain" description="Winged helix-turn helix" evidence="2">
    <location>
        <begin position="100"/>
        <end position="158"/>
    </location>
</feature>
<dbReference type="InterPro" id="IPR025959">
    <property type="entry name" value="Winged_HTH_dom"/>
</dbReference>
<dbReference type="EMBL" id="JAUSZI010000002">
    <property type="protein sequence ID" value="MDQ1032952.1"/>
    <property type="molecule type" value="Genomic_DNA"/>
</dbReference>
<gene>
    <name evidence="3" type="ORF">QF035_010534</name>
</gene>
<reference evidence="3 4" key="1">
    <citation type="submission" date="2023-07" db="EMBL/GenBank/DDBJ databases">
        <title>Comparative genomics of wheat-associated soil bacteria to identify genetic determinants of phenazine resistance.</title>
        <authorList>
            <person name="Mouncey N."/>
        </authorList>
    </citation>
    <scope>NUCLEOTIDE SEQUENCE [LARGE SCALE GENOMIC DNA]</scope>
    <source>
        <strain evidence="3 4">V2I4</strain>
    </source>
</reference>
<dbReference type="Pfam" id="PF13551">
    <property type="entry name" value="HTH_29"/>
    <property type="match status" value="1"/>
</dbReference>
<comment type="caution">
    <text evidence="3">The sequence shown here is derived from an EMBL/GenBank/DDBJ whole genome shotgun (WGS) entry which is preliminary data.</text>
</comment>
<feature type="compositionally biased region" description="Low complexity" evidence="1">
    <location>
        <begin position="171"/>
        <end position="183"/>
    </location>
</feature>
<dbReference type="Pfam" id="PF13592">
    <property type="entry name" value="HTH_33"/>
    <property type="match status" value="1"/>
</dbReference>